<feature type="repeat" description="ANK" evidence="1">
    <location>
        <begin position="175"/>
        <end position="207"/>
    </location>
</feature>
<accession>A0A561P9X5</accession>
<dbReference type="PROSITE" id="PS50088">
    <property type="entry name" value="ANK_REPEAT"/>
    <property type="match status" value="1"/>
</dbReference>
<dbReference type="AlphaFoldDB" id="A0A561P9X5"/>
<keyword evidence="3" id="KW-1185">Reference proteome</keyword>
<dbReference type="SUPFAM" id="SSF48403">
    <property type="entry name" value="Ankyrin repeat"/>
    <property type="match status" value="1"/>
</dbReference>
<comment type="caution">
    <text evidence="2">The sequence shown here is derived from an EMBL/GenBank/DDBJ whole genome shotgun (WGS) entry which is preliminary data.</text>
</comment>
<organism evidence="2 3">
    <name type="scientific">Chitinophaga polysaccharea</name>
    <dbReference type="NCBI Taxonomy" id="1293035"/>
    <lineage>
        <taxon>Bacteria</taxon>
        <taxon>Pseudomonadati</taxon>
        <taxon>Bacteroidota</taxon>
        <taxon>Chitinophagia</taxon>
        <taxon>Chitinophagales</taxon>
        <taxon>Chitinophagaceae</taxon>
        <taxon>Chitinophaga</taxon>
    </lineage>
</organism>
<dbReference type="PROSITE" id="PS50297">
    <property type="entry name" value="ANK_REP_REGION"/>
    <property type="match status" value="1"/>
</dbReference>
<evidence type="ECO:0000313" key="2">
    <source>
        <dbReference type="EMBL" id="TWF34942.1"/>
    </source>
</evidence>
<dbReference type="Proteomes" id="UP000320811">
    <property type="component" value="Unassembled WGS sequence"/>
</dbReference>
<keyword evidence="1" id="KW-0040">ANK repeat</keyword>
<proteinExistence type="predicted"/>
<evidence type="ECO:0000313" key="3">
    <source>
        <dbReference type="Proteomes" id="UP000320811"/>
    </source>
</evidence>
<dbReference type="PANTHER" id="PTHR24183">
    <property type="entry name" value="FIBRONECTIN TYPE 3 AND ANKYRIN REPEAT DOMAINS PROTEIN 1"/>
    <property type="match status" value="1"/>
</dbReference>
<dbReference type="PANTHER" id="PTHR24183:SF1">
    <property type="entry name" value="FIBRONECTIN TYPE 3 AND ANKYRIN REPEAT DOMAINS PROTEIN 1"/>
    <property type="match status" value="1"/>
</dbReference>
<evidence type="ECO:0000256" key="1">
    <source>
        <dbReference type="PROSITE-ProRule" id="PRU00023"/>
    </source>
</evidence>
<dbReference type="InterPro" id="IPR036770">
    <property type="entry name" value="Ankyrin_rpt-contain_sf"/>
</dbReference>
<dbReference type="InterPro" id="IPR002110">
    <property type="entry name" value="Ankyrin_rpt"/>
</dbReference>
<name>A0A561P9X5_9BACT</name>
<dbReference type="OrthoDB" id="407974at2"/>
<gene>
    <name evidence="2" type="ORF">FHW36_110142</name>
</gene>
<dbReference type="RefSeq" id="WP_145673681.1">
    <property type="nucleotide sequence ID" value="NZ_VIWO01000010.1"/>
</dbReference>
<dbReference type="SMART" id="SM00248">
    <property type="entry name" value="ANK"/>
    <property type="match status" value="5"/>
</dbReference>
<reference evidence="2 3" key="1">
    <citation type="submission" date="2019-06" db="EMBL/GenBank/DDBJ databases">
        <title>Sorghum-associated microbial communities from plants grown in Nebraska, USA.</title>
        <authorList>
            <person name="Schachtman D."/>
        </authorList>
    </citation>
    <scope>NUCLEOTIDE SEQUENCE [LARGE SCALE GENOMIC DNA]</scope>
    <source>
        <strain evidence="2 3">1209</strain>
    </source>
</reference>
<dbReference type="Pfam" id="PF12796">
    <property type="entry name" value="Ank_2"/>
    <property type="match status" value="1"/>
</dbReference>
<dbReference type="EMBL" id="VIWO01000010">
    <property type="protein sequence ID" value="TWF34942.1"/>
    <property type="molecule type" value="Genomic_DNA"/>
</dbReference>
<protein>
    <submittedName>
        <fullName evidence="2">Ankyrin repeat protein</fullName>
    </submittedName>
</protein>
<dbReference type="Gene3D" id="1.25.40.20">
    <property type="entry name" value="Ankyrin repeat-containing domain"/>
    <property type="match status" value="2"/>
</dbReference>
<sequence length="352" mass="39308">MKLFGPGAELTELATRIMNEDLAALENERSAGWDVNAVFHVTRHVDVPPLTLALSAHKIKVIHWLLEKNADVNNNDYPALITATASCKPAIVQSLIDKGAVVNQSDKVGKTALSTALYGTRYDNIPVLLANGYNLAADGRSLRQAVSNRQYPAIKILLEAGVDVNLHQPDMVFPYNPTPVCVAAQNNDFNTVKLLVEKGADVTIKDKYGERPYNAAVANKNEEMIAYLRALEPPEWHEEAQRLAALKKYKIPAKLLALLKSDHRRMEIPGNEYVSYIEFNRIVDLKEVNWNKHTFLDLLSDADNYGAEGLLVWYPKKKCLASADYEHGELKELGSVEDFLRNPGEQLNSIFE</sequence>